<dbReference type="Proteomes" id="UP000680656">
    <property type="component" value="Chromosome"/>
</dbReference>
<name>A0A8E7B089_9EURY</name>
<evidence type="ECO:0000259" key="1">
    <source>
        <dbReference type="Pfam" id="PF13448"/>
    </source>
</evidence>
<dbReference type="EMBL" id="CP075546">
    <property type="protein sequence ID" value="QVV89554.1"/>
    <property type="molecule type" value="Genomic_DNA"/>
</dbReference>
<feature type="domain" description="DUF4114" evidence="1">
    <location>
        <begin position="183"/>
        <end position="241"/>
    </location>
</feature>
<dbReference type="RefSeq" id="WP_214420346.1">
    <property type="nucleotide sequence ID" value="NZ_CP075546.1"/>
</dbReference>
<dbReference type="PROSITE" id="PS51257">
    <property type="entry name" value="PROKAR_LIPOPROTEIN"/>
    <property type="match status" value="1"/>
</dbReference>
<gene>
    <name evidence="2" type="ORF">KHC33_03260</name>
</gene>
<evidence type="ECO:0000313" key="2">
    <source>
        <dbReference type="EMBL" id="QVV89554.1"/>
    </source>
</evidence>
<dbReference type="GeneID" id="65096170"/>
<evidence type="ECO:0000313" key="3">
    <source>
        <dbReference type="Proteomes" id="UP000680656"/>
    </source>
</evidence>
<reference evidence="2 3" key="1">
    <citation type="submission" date="2021-05" db="EMBL/GenBank/DDBJ databases">
        <title>A novel Methanospirillum isolate from a pyrite-forming mixed culture.</title>
        <authorList>
            <person name="Bunk B."/>
            <person name="Sproer C."/>
            <person name="Spring S."/>
            <person name="Pester M."/>
        </authorList>
    </citation>
    <scope>NUCLEOTIDE SEQUENCE [LARGE SCALE GENOMIC DNA]</scope>
    <source>
        <strain evidence="2 3">J.3.6.1-F.2.7.3</strain>
    </source>
</reference>
<protein>
    <submittedName>
        <fullName evidence="2">DUF4114 domain-containing protein</fullName>
    </submittedName>
</protein>
<dbReference type="Pfam" id="PF13448">
    <property type="entry name" value="DUF4114"/>
    <property type="match status" value="1"/>
</dbReference>
<dbReference type="AlphaFoldDB" id="A0A8E7B089"/>
<dbReference type="KEGG" id="mrtj:KHC33_03260"/>
<keyword evidence="3" id="KW-1185">Reference proteome</keyword>
<accession>A0A8E7B089</accession>
<dbReference type="InterPro" id="IPR025193">
    <property type="entry name" value="DUF4114"/>
</dbReference>
<sequence>MKFNKILKIAGFFFVAILIGCWTIVVAEEGVINEGLGKPRALDIYIGDFPYSSSIGGNISSGKEEVPNDFKVIKDDKNFDEPEWFYPTETPIVPTPTATAVIPVDLGGVGASVCVMNNTTDVIVDFAYSSAGYKNEFRLSKPRTETLGWSEGEMPNNRKGTSFGTTWNLGKFPAGTELIFSDTANGKTYYTGPSSRNPDKLAHAAITFKNSGTHHRYLVSFEDFWNGGDKDYNDLEFYLSGELSTGCAADDDTGSGVIIPIYVNGTVCKCKSPKYNDPMWNSKGKVTCVAQFTYESSSDGLEIPIHVSSLPWNEFTGSGMVKQYRCQPKKFYIDVRNAPFWTNRFSNNIMWKLGHDQSILVKCEKNTPWCDDISPGLSDTICNYCTDGYHY</sequence>
<organism evidence="2 3">
    <name type="scientific">Methanospirillum purgamenti</name>
    <dbReference type="NCBI Taxonomy" id="2834276"/>
    <lineage>
        <taxon>Archaea</taxon>
        <taxon>Methanobacteriati</taxon>
        <taxon>Methanobacteriota</taxon>
        <taxon>Stenosarchaea group</taxon>
        <taxon>Methanomicrobia</taxon>
        <taxon>Methanomicrobiales</taxon>
        <taxon>Methanospirillaceae</taxon>
        <taxon>Methanospirillum</taxon>
    </lineage>
</organism>
<proteinExistence type="predicted"/>